<organism evidence="1 2">
    <name type="scientific">Armillaria luteobubalina</name>
    <dbReference type="NCBI Taxonomy" id="153913"/>
    <lineage>
        <taxon>Eukaryota</taxon>
        <taxon>Fungi</taxon>
        <taxon>Dikarya</taxon>
        <taxon>Basidiomycota</taxon>
        <taxon>Agaricomycotina</taxon>
        <taxon>Agaricomycetes</taxon>
        <taxon>Agaricomycetidae</taxon>
        <taxon>Agaricales</taxon>
        <taxon>Marasmiineae</taxon>
        <taxon>Physalacriaceae</taxon>
        <taxon>Armillaria</taxon>
    </lineage>
</organism>
<name>A0AA39NZM5_9AGAR</name>
<dbReference type="EMBL" id="JAUEPU010000178">
    <property type="protein sequence ID" value="KAK0474308.1"/>
    <property type="molecule type" value="Genomic_DNA"/>
</dbReference>
<protein>
    <submittedName>
        <fullName evidence="1">Uncharacterized protein</fullName>
    </submittedName>
</protein>
<reference evidence="1" key="1">
    <citation type="submission" date="2023-06" db="EMBL/GenBank/DDBJ databases">
        <authorList>
            <consortium name="Lawrence Berkeley National Laboratory"/>
            <person name="Ahrendt S."/>
            <person name="Sahu N."/>
            <person name="Indic B."/>
            <person name="Wong-Bajracharya J."/>
            <person name="Merenyi Z."/>
            <person name="Ke H.-M."/>
            <person name="Monk M."/>
            <person name="Kocsube S."/>
            <person name="Drula E."/>
            <person name="Lipzen A."/>
            <person name="Balint B."/>
            <person name="Henrissat B."/>
            <person name="Andreopoulos B."/>
            <person name="Martin F.M."/>
            <person name="Harder C.B."/>
            <person name="Rigling D."/>
            <person name="Ford K.L."/>
            <person name="Foster G.D."/>
            <person name="Pangilinan J."/>
            <person name="Papanicolaou A."/>
            <person name="Barry K."/>
            <person name="LaButti K."/>
            <person name="Viragh M."/>
            <person name="Koriabine M."/>
            <person name="Yan M."/>
            <person name="Riley R."/>
            <person name="Champramary S."/>
            <person name="Plett K.L."/>
            <person name="Tsai I.J."/>
            <person name="Slot J."/>
            <person name="Sipos G."/>
            <person name="Plett J."/>
            <person name="Nagy L.G."/>
            <person name="Grigoriev I.V."/>
        </authorList>
    </citation>
    <scope>NUCLEOTIDE SEQUENCE</scope>
    <source>
        <strain evidence="1">HWK02</strain>
    </source>
</reference>
<sequence>MSSFVSNVVSPTELTSTQLDVVVGVAVRAYDASITGLFMVLFFEAVTRALLLEGKIWPEVLNGRIVGVLEVFGPGKFLWATKRSTPWDSMMPLLACRRKQKIGGRTFMDRRSGKNLWMEHWEKLQVLYCKLEGWMTPLLAVDPPYQQHGIATATFKGMTGQSHVGDIKYLNQRTKLSKLRLTTDLFFFDFGKNYGHGLDIVREL</sequence>
<dbReference type="Proteomes" id="UP001175228">
    <property type="component" value="Unassembled WGS sequence"/>
</dbReference>
<comment type="caution">
    <text evidence="1">The sequence shown here is derived from an EMBL/GenBank/DDBJ whole genome shotgun (WGS) entry which is preliminary data.</text>
</comment>
<evidence type="ECO:0000313" key="1">
    <source>
        <dbReference type="EMBL" id="KAK0474308.1"/>
    </source>
</evidence>
<accession>A0AA39NZM5</accession>
<gene>
    <name evidence="1" type="ORF">EDD18DRAFT_1116739</name>
</gene>
<proteinExistence type="predicted"/>
<dbReference type="AlphaFoldDB" id="A0AA39NZM5"/>
<keyword evidence="2" id="KW-1185">Reference proteome</keyword>
<evidence type="ECO:0000313" key="2">
    <source>
        <dbReference type="Proteomes" id="UP001175228"/>
    </source>
</evidence>